<reference evidence="1" key="1">
    <citation type="submission" date="2018-05" db="EMBL/GenBank/DDBJ databases">
        <authorList>
            <person name="Lanie J.A."/>
            <person name="Ng W.-L."/>
            <person name="Kazmierczak K.M."/>
            <person name="Andrzejewski T.M."/>
            <person name="Davidsen T.M."/>
            <person name="Wayne K.J."/>
            <person name="Tettelin H."/>
            <person name="Glass J.I."/>
            <person name="Rusch D."/>
            <person name="Podicherti R."/>
            <person name="Tsui H.-C.T."/>
            <person name="Winkler M.E."/>
        </authorList>
    </citation>
    <scope>NUCLEOTIDE SEQUENCE</scope>
</reference>
<evidence type="ECO:0000313" key="1">
    <source>
        <dbReference type="EMBL" id="SVB71780.1"/>
    </source>
</evidence>
<organism evidence="1">
    <name type="scientific">marine metagenome</name>
    <dbReference type="NCBI Taxonomy" id="408172"/>
    <lineage>
        <taxon>unclassified sequences</taxon>
        <taxon>metagenomes</taxon>
        <taxon>ecological metagenomes</taxon>
    </lineage>
</organism>
<dbReference type="InterPro" id="IPR010281">
    <property type="entry name" value="DUF885"/>
</dbReference>
<name>A0A382G940_9ZZZZ</name>
<feature type="non-terminal residue" evidence="1">
    <location>
        <position position="1"/>
    </location>
</feature>
<evidence type="ECO:0008006" key="2">
    <source>
        <dbReference type="Google" id="ProtNLM"/>
    </source>
</evidence>
<gene>
    <name evidence="1" type="ORF">METZ01_LOCUS224634</name>
</gene>
<dbReference type="AlphaFoldDB" id="A0A382G940"/>
<protein>
    <recommendedName>
        <fullName evidence="2">DUF885 domain-containing protein</fullName>
    </recommendedName>
</protein>
<feature type="non-terminal residue" evidence="1">
    <location>
        <position position="447"/>
    </location>
</feature>
<dbReference type="PANTHER" id="PTHR33361:SF2">
    <property type="entry name" value="DUF885 DOMAIN-CONTAINING PROTEIN"/>
    <property type="match status" value="1"/>
</dbReference>
<dbReference type="PANTHER" id="PTHR33361">
    <property type="entry name" value="GLR0591 PROTEIN"/>
    <property type="match status" value="1"/>
</dbReference>
<dbReference type="EMBL" id="UINC01054277">
    <property type="protein sequence ID" value="SVB71780.1"/>
    <property type="molecule type" value="Genomic_DNA"/>
</dbReference>
<dbReference type="Pfam" id="PF05960">
    <property type="entry name" value="DUF885"/>
    <property type="match status" value="1"/>
</dbReference>
<sequence>VTKRSLPIIGIIWVIFTVGCLTDNQNVVLQDIFDEAWFFRLNENPLFATGVGIYDKNDRLPLVTEKDIQRRGEYWRDVLKRLDGIDLDRLNAKNRINYKIFHRIVEDRLADIKFKSYLIPLNADSGFHIALARLPKNVPLKSITDYENYISRLNAIPDYIAQHIALMREGIRIGMTIPKIVLHGYDITISTHVVNSPEESVFYEPFISFPISVPPHEHNRLRQVGRKAVMTGAIEGYRKFLTFFNDEYYPNARETIGASDLPDGQAYYEQRTRHFTTLDLSPEEIHNIGLQEVERIKREMTDIIKEVEFDGSFQDFLNFLRTDRQFYAKTPEDLLKEASFIAKKMDAKLPSLFKNLPRLPYGVQAVPDHIAPKYTGGRYVGPAEGSTEPGYYWVNTYALGIRPLYNLEALTLHEAVPGHHLQNAISRELDDVPMFRRHLYLSAFGEG</sequence>
<proteinExistence type="predicted"/>
<accession>A0A382G940</accession>